<dbReference type="EMBL" id="RJJR01000034">
    <property type="protein sequence ID" value="RNI31750.1"/>
    <property type="molecule type" value="Genomic_DNA"/>
</dbReference>
<organism evidence="1 2">
    <name type="scientific">Hanamia caeni</name>
    <dbReference type="NCBI Taxonomy" id="2294116"/>
    <lineage>
        <taxon>Bacteria</taxon>
        <taxon>Pseudomonadati</taxon>
        <taxon>Bacteroidota</taxon>
        <taxon>Chitinophagia</taxon>
        <taxon>Chitinophagales</taxon>
        <taxon>Chitinophagaceae</taxon>
        <taxon>Hanamia</taxon>
    </lineage>
</organism>
<evidence type="ECO:0000313" key="2">
    <source>
        <dbReference type="Proteomes" id="UP000267223"/>
    </source>
</evidence>
<name>A0A3M9N1U4_9BACT</name>
<protein>
    <submittedName>
        <fullName evidence="1">Uncharacterized protein</fullName>
    </submittedName>
</protein>
<comment type="caution">
    <text evidence="1">The sequence shown here is derived from an EMBL/GenBank/DDBJ whole genome shotgun (WGS) entry which is preliminary data.</text>
</comment>
<keyword evidence="2" id="KW-1185">Reference proteome</keyword>
<proteinExistence type="predicted"/>
<evidence type="ECO:0000313" key="1">
    <source>
        <dbReference type="EMBL" id="RNI31750.1"/>
    </source>
</evidence>
<reference evidence="1 2" key="1">
    <citation type="submission" date="2018-11" db="EMBL/GenBank/DDBJ databases">
        <title>Draft genome sequence of Ferruginibacter sp. BO-59.</title>
        <authorList>
            <person name="Im W.T."/>
        </authorList>
    </citation>
    <scope>NUCLEOTIDE SEQUENCE [LARGE SCALE GENOMIC DNA]</scope>
    <source>
        <strain evidence="1 2">BO-59</strain>
    </source>
</reference>
<gene>
    <name evidence="1" type="ORF">EFY79_21100</name>
</gene>
<dbReference type="Proteomes" id="UP000267223">
    <property type="component" value="Unassembled WGS sequence"/>
</dbReference>
<dbReference type="AlphaFoldDB" id="A0A3M9N1U4"/>
<sequence>MNQQTNKKARFLFSSDKKIVLLLRVRQTFVGEIFSLVEKLFFDTKKNRKVLSQFHFSFS</sequence>
<accession>A0A3M9N1U4</accession>